<reference evidence="1 2" key="1">
    <citation type="submission" date="2018-10" db="EMBL/GenBank/DDBJ databases">
        <title>A high-quality apple genome assembly.</title>
        <authorList>
            <person name="Hu J."/>
        </authorList>
    </citation>
    <scope>NUCLEOTIDE SEQUENCE [LARGE SCALE GENOMIC DNA]</scope>
    <source>
        <strain evidence="2">cv. HFTH1</strain>
        <tissue evidence="1">Young leaf</tissue>
    </source>
</reference>
<organism evidence="1 2">
    <name type="scientific">Malus domestica</name>
    <name type="common">Apple</name>
    <name type="synonym">Pyrus malus</name>
    <dbReference type="NCBI Taxonomy" id="3750"/>
    <lineage>
        <taxon>Eukaryota</taxon>
        <taxon>Viridiplantae</taxon>
        <taxon>Streptophyta</taxon>
        <taxon>Embryophyta</taxon>
        <taxon>Tracheophyta</taxon>
        <taxon>Spermatophyta</taxon>
        <taxon>Magnoliopsida</taxon>
        <taxon>eudicotyledons</taxon>
        <taxon>Gunneridae</taxon>
        <taxon>Pentapetalae</taxon>
        <taxon>rosids</taxon>
        <taxon>fabids</taxon>
        <taxon>Rosales</taxon>
        <taxon>Rosaceae</taxon>
        <taxon>Amygdaloideae</taxon>
        <taxon>Maleae</taxon>
        <taxon>Malus</taxon>
    </lineage>
</organism>
<gene>
    <name evidence="1" type="ORF">DVH24_027305</name>
</gene>
<sequence>MRALRSMGNIRQLFKRLTEARACDASTAAVEPNVKVEYNISPSHPKHVIGFSFHLDEEQIAKKMMTANPTGIMD</sequence>
<dbReference type="Proteomes" id="UP000290289">
    <property type="component" value="Chromosome 11"/>
</dbReference>
<dbReference type="AlphaFoldDB" id="A0A498IM28"/>
<keyword evidence="2" id="KW-1185">Reference proteome</keyword>
<name>A0A498IM28_MALDO</name>
<protein>
    <submittedName>
        <fullName evidence="1">Uncharacterized protein</fullName>
    </submittedName>
</protein>
<proteinExistence type="predicted"/>
<comment type="caution">
    <text evidence="1">The sequence shown here is derived from an EMBL/GenBank/DDBJ whole genome shotgun (WGS) entry which is preliminary data.</text>
</comment>
<evidence type="ECO:0000313" key="2">
    <source>
        <dbReference type="Proteomes" id="UP000290289"/>
    </source>
</evidence>
<evidence type="ECO:0000313" key="1">
    <source>
        <dbReference type="EMBL" id="RXH84406.1"/>
    </source>
</evidence>
<dbReference type="EMBL" id="RDQH01000337">
    <property type="protein sequence ID" value="RXH84406.1"/>
    <property type="molecule type" value="Genomic_DNA"/>
</dbReference>
<accession>A0A498IM28</accession>